<dbReference type="GO" id="GO:0003677">
    <property type="term" value="F:DNA binding"/>
    <property type="evidence" value="ECO:0007669"/>
    <property type="project" value="InterPro"/>
</dbReference>
<reference evidence="4" key="1">
    <citation type="submission" date="2017-05" db="EMBL/GenBank/DDBJ databases">
        <authorList>
            <person name="Imhoff J.F."/>
            <person name="Rahn T."/>
            <person name="Kuenzel S."/>
            <person name="Neulinger S.C."/>
        </authorList>
    </citation>
    <scope>NUCLEOTIDE SEQUENCE</scope>
    <source>
        <strain evidence="4">DSM 4395</strain>
    </source>
</reference>
<feature type="compositionally biased region" description="Basic residues" evidence="2">
    <location>
        <begin position="66"/>
        <end position="76"/>
    </location>
</feature>
<name>A0AAJ0UK87_HALSE</name>
<evidence type="ECO:0000256" key="1">
    <source>
        <dbReference type="SAM" id="Coils"/>
    </source>
</evidence>
<evidence type="ECO:0000313" key="5">
    <source>
        <dbReference type="Proteomes" id="UP001296967"/>
    </source>
</evidence>
<organism evidence="4 5">
    <name type="scientific">Halochromatium salexigens</name>
    <name type="common">Chromatium salexigens</name>
    <dbReference type="NCBI Taxonomy" id="49447"/>
    <lineage>
        <taxon>Bacteria</taxon>
        <taxon>Pseudomonadati</taxon>
        <taxon>Pseudomonadota</taxon>
        <taxon>Gammaproteobacteria</taxon>
        <taxon>Chromatiales</taxon>
        <taxon>Chromatiaceae</taxon>
        <taxon>Halochromatium</taxon>
    </lineage>
</organism>
<dbReference type="AlphaFoldDB" id="A0AAJ0UK87"/>
<dbReference type="RefSeq" id="WP_201246870.1">
    <property type="nucleotide sequence ID" value="NZ_NHSF01000074.1"/>
</dbReference>
<evidence type="ECO:0000313" key="4">
    <source>
        <dbReference type="EMBL" id="MBK5932030.1"/>
    </source>
</evidence>
<feature type="domain" description="DNA-binding protein H-NS-like C-terminal" evidence="3">
    <location>
        <begin position="86"/>
        <end position="117"/>
    </location>
</feature>
<sequence length="137" mass="15829">MEYQHLSAEELQSQIQQTKQKEAQLKQALNERWEAEKLELVQEIHAMINERGHDVDEIADQLTPRRRRGAGIKKTGKSGSGRYTLYVDPDNPNNVYSRGVLPAWMKQKMLALGLDPSDKDDRYSFKINHLRPINAQD</sequence>
<protein>
    <recommendedName>
        <fullName evidence="3">DNA-binding protein H-NS-like C-terminal domain-containing protein</fullName>
    </recommendedName>
</protein>
<proteinExistence type="predicted"/>
<gene>
    <name evidence="4" type="ORF">CCR82_16200</name>
</gene>
<accession>A0AAJ0UK87</accession>
<dbReference type="EMBL" id="NHSF01000074">
    <property type="protein sequence ID" value="MBK5932030.1"/>
    <property type="molecule type" value="Genomic_DNA"/>
</dbReference>
<feature type="coiled-coil region" evidence="1">
    <location>
        <begin position="8"/>
        <end position="50"/>
    </location>
</feature>
<keyword evidence="5" id="KW-1185">Reference proteome</keyword>
<evidence type="ECO:0000256" key="2">
    <source>
        <dbReference type="SAM" id="MobiDB-lite"/>
    </source>
</evidence>
<feature type="region of interest" description="Disordered" evidence="2">
    <location>
        <begin position="66"/>
        <end position="85"/>
    </location>
</feature>
<dbReference type="Proteomes" id="UP001296967">
    <property type="component" value="Unassembled WGS sequence"/>
</dbReference>
<reference evidence="4" key="2">
    <citation type="journal article" date="2020" name="Microorganisms">
        <title>Osmotic Adaptation and Compatible Solute Biosynthesis of Phototrophic Bacteria as Revealed from Genome Analyses.</title>
        <authorList>
            <person name="Imhoff J.F."/>
            <person name="Rahn T."/>
            <person name="Kunzel S."/>
            <person name="Keller A."/>
            <person name="Neulinger S.C."/>
        </authorList>
    </citation>
    <scope>NUCLEOTIDE SEQUENCE</scope>
    <source>
        <strain evidence="4">DSM 4395</strain>
    </source>
</reference>
<dbReference type="Pfam" id="PF00816">
    <property type="entry name" value="Histone_HNS"/>
    <property type="match status" value="1"/>
</dbReference>
<evidence type="ECO:0000259" key="3">
    <source>
        <dbReference type="Pfam" id="PF00816"/>
    </source>
</evidence>
<keyword evidence="1" id="KW-0175">Coiled coil</keyword>
<comment type="caution">
    <text evidence="4">The sequence shown here is derived from an EMBL/GenBank/DDBJ whole genome shotgun (WGS) entry which is preliminary data.</text>
</comment>
<dbReference type="InterPro" id="IPR027444">
    <property type="entry name" value="H-NS_C_dom"/>
</dbReference>